<keyword evidence="11" id="KW-1185">Reference proteome</keyword>
<keyword evidence="3" id="KW-0964">Secreted</keyword>
<dbReference type="AlphaFoldDB" id="A0A8D2JDA1"/>
<keyword evidence="5" id="KW-1015">Disulfide bond</keyword>
<feature type="signal peptide" evidence="9">
    <location>
        <begin position="1"/>
        <end position="26"/>
    </location>
</feature>
<dbReference type="Gene3D" id="2.60.40.10">
    <property type="entry name" value="Immunoglobulins"/>
    <property type="match status" value="1"/>
</dbReference>
<comment type="subcellular location">
    <subcellularLocation>
        <location evidence="1">Secreted</location>
    </subcellularLocation>
</comment>
<feature type="chain" id="PRO_5034159884" description="Prolactin-inducible protein homolog" evidence="9">
    <location>
        <begin position="27"/>
        <end position="145"/>
    </location>
</feature>
<dbReference type="GO" id="GO:0042802">
    <property type="term" value="F:identical protein binding"/>
    <property type="evidence" value="ECO:0007669"/>
    <property type="project" value="Ensembl"/>
</dbReference>
<dbReference type="PANTHER" id="PTHR15096:SF5">
    <property type="entry name" value="PROLACTIN-INDUCIBLE PROTEIN"/>
    <property type="match status" value="1"/>
</dbReference>
<dbReference type="FunFam" id="2.60.40.10:FF:001572">
    <property type="entry name" value="Prolactin-inducible protein homolog"/>
    <property type="match status" value="1"/>
</dbReference>
<dbReference type="GO" id="GO:0010628">
    <property type="term" value="P:positive regulation of gene expression"/>
    <property type="evidence" value="ECO:0007669"/>
    <property type="project" value="Ensembl"/>
</dbReference>
<dbReference type="GO" id="GO:0002682">
    <property type="term" value="P:regulation of immune system process"/>
    <property type="evidence" value="ECO:0007669"/>
    <property type="project" value="TreeGrafter"/>
</dbReference>
<protein>
    <recommendedName>
        <fullName evidence="8">Prolactin-inducible protein homolog</fullName>
    </recommendedName>
    <alternativeName>
        <fullName evidence="7">Prolactin-induced protein</fullName>
    </alternativeName>
</protein>
<dbReference type="GO" id="GO:0004190">
    <property type="term" value="F:aspartic-type endopeptidase activity"/>
    <property type="evidence" value="ECO:0007669"/>
    <property type="project" value="Ensembl"/>
</dbReference>
<organism evidence="10 11">
    <name type="scientific">Sciurus vulgaris</name>
    <name type="common">Eurasian red squirrel</name>
    <dbReference type="NCBI Taxonomy" id="55149"/>
    <lineage>
        <taxon>Eukaryota</taxon>
        <taxon>Metazoa</taxon>
        <taxon>Chordata</taxon>
        <taxon>Craniata</taxon>
        <taxon>Vertebrata</taxon>
        <taxon>Euteleostomi</taxon>
        <taxon>Mammalia</taxon>
        <taxon>Eutheria</taxon>
        <taxon>Euarchontoglires</taxon>
        <taxon>Glires</taxon>
        <taxon>Rodentia</taxon>
        <taxon>Sciuromorpha</taxon>
        <taxon>Sciuridae</taxon>
        <taxon>Sciurinae</taxon>
        <taxon>Sciurini</taxon>
        <taxon>Sciurus</taxon>
    </lineage>
</organism>
<evidence type="ECO:0000256" key="7">
    <source>
        <dbReference type="ARBA" id="ARBA00032342"/>
    </source>
</evidence>
<dbReference type="InterPro" id="IPR014756">
    <property type="entry name" value="Ig_E-set"/>
</dbReference>
<name>A0A8D2JDA1_SCIVU</name>
<sequence>MRSLQLPLRVGPAALLLVLCLQLTKSFLPRGNLREGSSPIRKSTAKANEEVTVQLRLQTELRECMVVKAHLQSKPPIEGAFNYKYTRCLCEDNPLTFFWDFQSNKTAKIAVVVDIIKEENICVQDISVVPNEANRYYALRTLVIE</sequence>
<comment type="subunit">
    <text evidence="6">Monomer. Interacts with AZGP1.</text>
</comment>
<dbReference type="GO" id="GO:0005634">
    <property type="term" value="C:nucleus"/>
    <property type="evidence" value="ECO:0007669"/>
    <property type="project" value="Ensembl"/>
</dbReference>
<evidence type="ECO:0000313" key="11">
    <source>
        <dbReference type="Proteomes" id="UP000694564"/>
    </source>
</evidence>
<comment type="similarity">
    <text evidence="2">Belongs to the PIP family.</text>
</comment>
<dbReference type="GO" id="GO:0019864">
    <property type="term" value="F:IgG binding"/>
    <property type="evidence" value="ECO:0007669"/>
    <property type="project" value="Ensembl"/>
</dbReference>
<dbReference type="Proteomes" id="UP000694564">
    <property type="component" value="Chromosome 8"/>
</dbReference>
<dbReference type="GeneTree" id="ENSGT00390000002099"/>
<evidence type="ECO:0000256" key="4">
    <source>
        <dbReference type="ARBA" id="ARBA00022729"/>
    </source>
</evidence>
<accession>A0A8D2JDA1</accession>
<proteinExistence type="inferred from homology"/>
<dbReference type="PANTHER" id="PTHR15096">
    <property type="entry name" value="PROLACTIN-INDUCIBLE PROTEIN/SEMINAL VESICLE ANTIGEN"/>
    <property type="match status" value="1"/>
</dbReference>
<reference evidence="10" key="1">
    <citation type="submission" date="2025-08" db="UniProtKB">
        <authorList>
            <consortium name="Ensembl"/>
        </authorList>
    </citation>
    <scope>IDENTIFICATION</scope>
</reference>
<dbReference type="GO" id="GO:0005615">
    <property type="term" value="C:extracellular space"/>
    <property type="evidence" value="ECO:0007669"/>
    <property type="project" value="Ensembl"/>
</dbReference>
<evidence type="ECO:0000256" key="5">
    <source>
        <dbReference type="ARBA" id="ARBA00023157"/>
    </source>
</evidence>
<evidence type="ECO:0000256" key="3">
    <source>
        <dbReference type="ARBA" id="ARBA00022525"/>
    </source>
</evidence>
<evidence type="ECO:0000256" key="8">
    <source>
        <dbReference type="ARBA" id="ARBA00068499"/>
    </source>
</evidence>
<dbReference type="Pfam" id="PF05326">
    <property type="entry name" value="SVA"/>
    <property type="match status" value="1"/>
</dbReference>
<reference evidence="10" key="2">
    <citation type="submission" date="2025-09" db="UniProtKB">
        <authorList>
            <consortium name="Ensembl"/>
        </authorList>
    </citation>
    <scope>IDENTIFICATION</scope>
</reference>
<evidence type="ECO:0000256" key="9">
    <source>
        <dbReference type="SAM" id="SignalP"/>
    </source>
</evidence>
<gene>
    <name evidence="10" type="primary">PIP</name>
</gene>
<evidence type="ECO:0000256" key="6">
    <source>
        <dbReference type="ARBA" id="ARBA00025932"/>
    </source>
</evidence>
<evidence type="ECO:0000313" key="10">
    <source>
        <dbReference type="Ensembl" id="ENSSVLP00005014053.1"/>
    </source>
</evidence>
<dbReference type="Ensembl" id="ENSSVLT00005015545.1">
    <property type="protein sequence ID" value="ENSSVLP00005014053.1"/>
    <property type="gene ID" value="ENSSVLG00005011143.1"/>
</dbReference>
<dbReference type="SUPFAM" id="SSF81296">
    <property type="entry name" value="E set domains"/>
    <property type="match status" value="1"/>
</dbReference>
<dbReference type="InterPro" id="IPR007990">
    <property type="entry name" value="PIP"/>
</dbReference>
<dbReference type="GO" id="GO:0006508">
    <property type="term" value="P:proteolysis"/>
    <property type="evidence" value="ECO:0007669"/>
    <property type="project" value="Ensembl"/>
</dbReference>
<dbReference type="GO" id="GO:0001580">
    <property type="term" value="P:detection of chemical stimulus involved in sensory perception of bitter taste"/>
    <property type="evidence" value="ECO:0007669"/>
    <property type="project" value="Ensembl"/>
</dbReference>
<evidence type="ECO:0000256" key="2">
    <source>
        <dbReference type="ARBA" id="ARBA00006819"/>
    </source>
</evidence>
<dbReference type="InterPro" id="IPR013783">
    <property type="entry name" value="Ig-like_fold"/>
</dbReference>
<keyword evidence="4 9" id="KW-0732">Signal</keyword>
<evidence type="ECO:0000256" key="1">
    <source>
        <dbReference type="ARBA" id="ARBA00004613"/>
    </source>
</evidence>
<dbReference type="GO" id="GO:0070233">
    <property type="term" value="P:negative regulation of T cell apoptotic process"/>
    <property type="evidence" value="ECO:0007669"/>
    <property type="project" value="Ensembl"/>
</dbReference>
<dbReference type="OrthoDB" id="9835042at2759"/>